<sequence length="194" mass="20868">MFERDGLAAACITVIPTTDLAAVAALWGADLTSPVPDPYDPPPFGDAHSWHVWFDVRADRIVVVEDNGYRGNEAEVIAAASRLAEGGRVASAFWNVNAMACCTCAEAGSVLIGPEEVRYGDQAPPEAAELDDFLAPFRSLPDADELDDSSDLDTGPSWIGTALAMVERWTSTPLMLDLLDVKGRTAYLLEDRLV</sequence>
<name>A0ABU3PSP5_9ACTN</name>
<evidence type="ECO:0000313" key="1">
    <source>
        <dbReference type="EMBL" id="MDT9592219.1"/>
    </source>
</evidence>
<keyword evidence="2" id="KW-1185">Reference proteome</keyword>
<dbReference type="RefSeq" id="WP_315731492.1">
    <property type="nucleotide sequence ID" value="NZ_JAVYII010000001.1"/>
</dbReference>
<gene>
    <name evidence="1" type="ORF">RDV89_04025</name>
</gene>
<organism evidence="1 2">
    <name type="scientific">Nocardioides imazamoxiresistens</name>
    <dbReference type="NCBI Taxonomy" id="3231893"/>
    <lineage>
        <taxon>Bacteria</taxon>
        <taxon>Bacillati</taxon>
        <taxon>Actinomycetota</taxon>
        <taxon>Actinomycetes</taxon>
        <taxon>Propionibacteriales</taxon>
        <taxon>Nocardioidaceae</taxon>
        <taxon>Nocardioides</taxon>
    </lineage>
</organism>
<reference evidence="1 2" key="1">
    <citation type="submission" date="2023-08" db="EMBL/GenBank/DDBJ databases">
        <title>Nocardioides seae sp. nov., a bacterium isolated from a soil.</title>
        <authorList>
            <person name="Wang X."/>
        </authorList>
    </citation>
    <scope>NUCLEOTIDE SEQUENCE [LARGE SCALE GENOMIC DNA]</scope>
    <source>
        <strain evidence="1 2">YZH12</strain>
    </source>
</reference>
<accession>A0ABU3PSP5</accession>
<dbReference type="Proteomes" id="UP001268542">
    <property type="component" value="Unassembled WGS sequence"/>
</dbReference>
<dbReference type="EMBL" id="JAVYII010000001">
    <property type="protein sequence ID" value="MDT9592219.1"/>
    <property type="molecule type" value="Genomic_DNA"/>
</dbReference>
<protein>
    <submittedName>
        <fullName evidence="1">Uncharacterized protein</fullName>
    </submittedName>
</protein>
<comment type="caution">
    <text evidence="1">The sequence shown here is derived from an EMBL/GenBank/DDBJ whole genome shotgun (WGS) entry which is preliminary data.</text>
</comment>
<evidence type="ECO:0000313" key="2">
    <source>
        <dbReference type="Proteomes" id="UP001268542"/>
    </source>
</evidence>
<proteinExistence type="predicted"/>